<reference evidence="8 9" key="1">
    <citation type="journal article" date="2014" name="Genome Announc.">
        <title>Genome Sequence of a Promising Hydrogen-Producing Facultative Anaerobic Bacterium, Brevundimonas naejangsanensis Strain B1.</title>
        <authorList>
            <person name="Su H."/>
            <person name="Zhang T."/>
            <person name="Bao M."/>
            <person name="Jiang Y."/>
            <person name="Wang Y."/>
            <person name="Tan T."/>
        </authorList>
    </citation>
    <scope>NUCLEOTIDE SEQUENCE [LARGE SCALE GENOMIC DNA]</scope>
    <source>
        <strain evidence="8 9">B1</strain>
    </source>
</reference>
<organism evidence="8 9">
    <name type="scientific">Brevundimonas naejangsanensis</name>
    <dbReference type="NCBI Taxonomy" id="588932"/>
    <lineage>
        <taxon>Bacteria</taxon>
        <taxon>Pseudomonadati</taxon>
        <taxon>Pseudomonadota</taxon>
        <taxon>Alphaproteobacteria</taxon>
        <taxon>Caulobacterales</taxon>
        <taxon>Caulobacteraceae</taxon>
        <taxon>Brevundimonas</taxon>
    </lineage>
</organism>
<dbReference type="GO" id="GO:0005737">
    <property type="term" value="C:cytoplasm"/>
    <property type="evidence" value="ECO:0007669"/>
    <property type="project" value="UniProtKB-SubCell"/>
</dbReference>
<evidence type="ECO:0000256" key="3">
    <source>
        <dbReference type="ARBA" id="ARBA00023002"/>
    </source>
</evidence>
<evidence type="ECO:0000313" key="8">
    <source>
        <dbReference type="EMBL" id="ANF53601.1"/>
    </source>
</evidence>
<dbReference type="KEGG" id="bne:DA69_01770"/>
<dbReference type="PROSITE" id="PS00521">
    <property type="entry name" value="P5CR"/>
    <property type="match status" value="1"/>
</dbReference>
<dbReference type="InterPro" id="IPR036291">
    <property type="entry name" value="NAD(P)-bd_dom_sf"/>
</dbReference>
<proteinExistence type="inferred from homology"/>
<keyword evidence="2 4" id="KW-0521">NADP</keyword>
<dbReference type="SUPFAM" id="SSF51735">
    <property type="entry name" value="NAD(P)-binding Rossmann-fold domains"/>
    <property type="match status" value="1"/>
</dbReference>
<dbReference type="InterPro" id="IPR028939">
    <property type="entry name" value="P5C_Rdtase_cat_N"/>
</dbReference>
<comment type="pathway">
    <text evidence="4">Amino-acid biosynthesis; L-proline biosynthesis; L-proline from L-glutamate 5-semialdehyde: step 1/1.</text>
</comment>
<name>A0A172Y304_9CAUL</name>
<comment type="similarity">
    <text evidence="1 4">Belongs to the pyrroline-5-carboxylate reductase family.</text>
</comment>
<keyword evidence="4" id="KW-0028">Amino-acid biosynthesis</keyword>
<comment type="function">
    <text evidence="4">Catalyzes the reduction of 1-pyrroline-5-carboxylate (PCA) to L-proline.</text>
</comment>
<dbReference type="UniPathway" id="UPA00098">
    <property type="reaction ID" value="UER00361"/>
</dbReference>
<dbReference type="OrthoDB" id="9805754at2"/>
<protein>
    <recommendedName>
        <fullName evidence="4">Pyrroline-5-carboxylate reductase</fullName>
        <shortName evidence="4">P5C reductase</shortName>
        <shortName evidence="4">P5CR</shortName>
        <ecNumber evidence="4">1.5.1.2</ecNumber>
    </recommendedName>
    <alternativeName>
        <fullName evidence="4">PCA reductase</fullName>
    </alternativeName>
</protein>
<dbReference type="Pfam" id="PF03807">
    <property type="entry name" value="F420_oxidored"/>
    <property type="match status" value="1"/>
</dbReference>
<dbReference type="Pfam" id="PF14748">
    <property type="entry name" value="P5CR_dimer"/>
    <property type="match status" value="1"/>
</dbReference>
<comment type="catalytic activity">
    <reaction evidence="4">
        <text>L-proline + NADP(+) = (S)-1-pyrroline-5-carboxylate + NADPH + 2 H(+)</text>
        <dbReference type="Rhea" id="RHEA:14109"/>
        <dbReference type="ChEBI" id="CHEBI:15378"/>
        <dbReference type="ChEBI" id="CHEBI:17388"/>
        <dbReference type="ChEBI" id="CHEBI:57783"/>
        <dbReference type="ChEBI" id="CHEBI:58349"/>
        <dbReference type="ChEBI" id="CHEBI:60039"/>
        <dbReference type="EC" id="1.5.1.2"/>
    </reaction>
</comment>
<dbReference type="PANTHER" id="PTHR11645">
    <property type="entry name" value="PYRROLINE-5-CARBOXYLATE REDUCTASE"/>
    <property type="match status" value="1"/>
</dbReference>
<accession>A0A172Y304</accession>
<evidence type="ECO:0000256" key="5">
    <source>
        <dbReference type="PIRSR" id="PIRSR000193-1"/>
    </source>
</evidence>
<dbReference type="PANTHER" id="PTHR11645:SF0">
    <property type="entry name" value="PYRROLINE-5-CARBOXYLATE REDUCTASE 3"/>
    <property type="match status" value="1"/>
</dbReference>
<gene>
    <name evidence="4" type="primary">proC</name>
    <name evidence="8" type="ORF">DA69_01770</name>
</gene>
<dbReference type="Proteomes" id="UP000077603">
    <property type="component" value="Chromosome"/>
</dbReference>
<comment type="subcellular location">
    <subcellularLocation>
        <location evidence="4">Cytoplasm</location>
    </subcellularLocation>
</comment>
<evidence type="ECO:0000256" key="1">
    <source>
        <dbReference type="ARBA" id="ARBA00005525"/>
    </source>
</evidence>
<dbReference type="GO" id="GO:0055129">
    <property type="term" value="P:L-proline biosynthetic process"/>
    <property type="evidence" value="ECO:0007669"/>
    <property type="project" value="UniProtKB-UniRule"/>
</dbReference>
<dbReference type="AlphaFoldDB" id="A0A172Y304"/>
<dbReference type="PIRSF" id="PIRSF000193">
    <property type="entry name" value="Pyrrol-5-carb_rd"/>
    <property type="match status" value="1"/>
</dbReference>
<evidence type="ECO:0000256" key="2">
    <source>
        <dbReference type="ARBA" id="ARBA00022857"/>
    </source>
</evidence>
<evidence type="ECO:0000259" key="7">
    <source>
        <dbReference type="Pfam" id="PF14748"/>
    </source>
</evidence>
<comment type="catalytic activity">
    <reaction evidence="4">
        <text>L-proline + NAD(+) = (S)-1-pyrroline-5-carboxylate + NADH + 2 H(+)</text>
        <dbReference type="Rhea" id="RHEA:14105"/>
        <dbReference type="ChEBI" id="CHEBI:15378"/>
        <dbReference type="ChEBI" id="CHEBI:17388"/>
        <dbReference type="ChEBI" id="CHEBI:57540"/>
        <dbReference type="ChEBI" id="CHEBI:57945"/>
        <dbReference type="ChEBI" id="CHEBI:60039"/>
        <dbReference type="EC" id="1.5.1.2"/>
    </reaction>
</comment>
<evidence type="ECO:0000313" key="9">
    <source>
        <dbReference type="Proteomes" id="UP000077603"/>
    </source>
</evidence>
<dbReference type="InterPro" id="IPR029036">
    <property type="entry name" value="P5CR_dimer"/>
</dbReference>
<feature type="domain" description="Pyrroline-5-carboxylate reductase catalytic N-terminal" evidence="6">
    <location>
        <begin position="10"/>
        <end position="101"/>
    </location>
</feature>
<evidence type="ECO:0000256" key="4">
    <source>
        <dbReference type="HAMAP-Rule" id="MF_01925"/>
    </source>
</evidence>
<dbReference type="InterPro" id="IPR053790">
    <property type="entry name" value="P5CR-like_CS"/>
</dbReference>
<dbReference type="InterPro" id="IPR008927">
    <property type="entry name" value="6-PGluconate_DH-like_C_sf"/>
</dbReference>
<keyword evidence="4" id="KW-0963">Cytoplasm</keyword>
<dbReference type="EMBL" id="CP015614">
    <property type="protein sequence ID" value="ANF53601.1"/>
    <property type="molecule type" value="Genomic_DNA"/>
</dbReference>
<feature type="domain" description="Pyrroline-5-carboxylate reductase dimerisation" evidence="7">
    <location>
        <begin position="161"/>
        <end position="265"/>
    </location>
</feature>
<dbReference type="Gene3D" id="3.40.50.720">
    <property type="entry name" value="NAD(P)-binding Rossmann-like Domain"/>
    <property type="match status" value="1"/>
</dbReference>
<keyword evidence="9" id="KW-1185">Reference proteome</keyword>
<dbReference type="InterPro" id="IPR000304">
    <property type="entry name" value="Pyrroline-COOH_reductase"/>
</dbReference>
<sequence length="267" mass="26947">MSGSGRPVVLQGVGRLGSAILEGWLATGAVDPADLIILTPSEKPVAEAARAKGARINPPLEALADARAFVIGVKPAKWLEAAQAVLPHLASDAVIVSVMAGVRGETISEGYHGRPVVRVMPTTGVAQARGVATLWSSDADALKVGQTLFEPIAETVLLDDEALMHAATAVSGCGPAYFFAFTRALAEAGEAEGLSPAAAARLARATLRSAAAGAEGDEALNALIDRVASPGGVTEAGLIALNENGALDRSVESAVKAAVAKSTELSG</sequence>
<dbReference type="EC" id="1.5.1.2" evidence="4"/>
<evidence type="ECO:0000259" key="6">
    <source>
        <dbReference type="Pfam" id="PF03807"/>
    </source>
</evidence>
<feature type="binding site" evidence="5">
    <location>
        <position position="39"/>
    </location>
    <ligand>
        <name>NADP(+)</name>
        <dbReference type="ChEBI" id="CHEBI:58349"/>
    </ligand>
</feature>
<dbReference type="SUPFAM" id="SSF48179">
    <property type="entry name" value="6-phosphogluconate dehydrogenase C-terminal domain-like"/>
    <property type="match status" value="1"/>
</dbReference>
<dbReference type="Gene3D" id="1.10.3730.10">
    <property type="entry name" value="ProC C-terminal domain-like"/>
    <property type="match status" value="1"/>
</dbReference>
<dbReference type="eggNOG" id="COG0345">
    <property type="taxonomic scope" value="Bacteria"/>
</dbReference>
<dbReference type="RefSeq" id="WP_025976248.1">
    <property type="nucleotide sequence ID" value="NZ_CP015614.1"/>
</dbReference>
<dbReference type="HAMAP" id="MF_01925">
    <property type="entry name" value="P5C_reductase"/>
    <property type="match status" value="1"/>
</dbReference>
<keyword evidence="3 4" id="KW-0560">Oxidoreductase</keyword>
<dbReference type="GO" id="GO:0004735">
    <property type="term" value="F:pyrroline-5-carboxylate reductase activity"/>
    <property type="evidence" value="ECO:0007669"/>
    <property type="project" value="UniProtKB-UniRule"/>
</dbReference>
<keyword evidence="4" id="KW-0641">Proline biosynthesis</keyword>
<dbReference type="STRING" id="588932.DA69_01770"/>